<keyword evidence="1" id="KW-0812">Transmembrane</keyword>
<accession>A0AA41R6U8</accession>
<feature type="transmembrane region" description="Helical" evidence="1">
    <location>
        <begin position="307"/>
        <end position="330"/>
    </location>
</feature>
<comment type="caution">
    <text evidence="2">The sequence shown here is derived from an EMBL/GenBank/DDBJ whole genome shotgun (WGS) entry which is preliminary data.</text>
</comment>
<evidence type="ECO:0000256" key="1">
    <source>
        <dbReference type="SAM" id="Phobius"/>
    </source>
</evidence>
<keyword evidence="3" id="KW-1185">Reference proteome</keyword>
<feature type="transmembrane region" description="Helical" evidence="1">
    <location>
        <begin position="66"/>
        <end position="89"/>
    </location>
</feature>
<feature type="transmembrane region" description="Helical" evidence="1">
    <location>
        <begin position="154"/>
        <end position="172"/>
    </location>
</feature>
<feature type="transmembrane region" description="Helical" evidence="1">
    <location>
        <begin position="101"/>
        <end position="117"/>
    </location>
</feature>
<dbReference type="Gene3D" id="1.25.10.10">
    <property type="entry name" value="Leucine-rich Repeat Variant"/>
    <property type="match status" value="1"/>
</dbReference>
<dbReference type="InterPro" id="IPR016024">
    <property type="entry name" value="ARM-type_fold"/>
</dbReference>
<evidence type="ECO:0000313" key="3">
    <source>
        <dbReference type="Proteomes" id="UP001165427"/>
    </source>
</evidence>
<protein>
    <submittedName>
        <fullName evidence="2">HEAT repeat domain-containing protein</fullName>
    </submittedName>
</protein>
<evidence type="ECO:0000313" key="2">
    <source>
        <dbReference type="EMBL" id="MCJ8502300.1"/>
    </source>
</evidence>
<gene>
    <name evidence="2" type="ORF">MRX98_17075</name>
</gene>
<dbReference type="InterPro" id="IPR011989">
    <property type="entry name" value="ARM-like"/>
</dbReference>
<dbReference type="SUPFAM" id="SSF48371">
    <property type="entry name" value="ARM repeat"/>
    <property type="match status" value="1"/>
</dbReference>
<feature type="transmembrane region" description="Helical" evidence="1">
    <location>
        <begin position="123"/>
        <end position="142"/>
    </location>
</feature>
<reference evidence="2" key="1">
    <citation type="submission" date="2022-04" db="EMBL/GenBank/DDBJ databases">
        <title>Desulfatitalea alkaliphila sp. nov., a novel anaerobic sulfate-reducing bacterium isolated from terrestrial mud volcano, Taman Peninsula, Russia.</title>
        <authorList>
            <person name="Khomyakova M.A."/>
            <person name="Merkel A.Y."/>
            <person name="Slobodkin A.I."/>
        </authorList>
    </citation>
    <scope>NUCLEOTIDE SEQUENCE</scope>
    <source>
        <strain evidence="2">M08but</strain>
    </source>
</reference>
<dbReference type="Pfam" id="PF13646">
    <property type="entry name" value="HEAT_2"/>
    <property type="match status" value="1"/>
</dbReference>
<name>A0AA41R6U8_9BACT</name>
<sequence length="500" mass="54237">MGRFSIRRHALRPMMAGLMMAQVVGTLFLWQSNLRLQQQVAAVEAAGWLAVPAGPAAAGLDSVATALGGGLFFTLTVGAGLALVTWAALYTWCWVLGRSRLVLGVWAILWLSGLAALNSRGFALWPSLFGVGVPLVTALAALQPTATSPVGPPRRWWVAPLVMVLLAGLWVGRLDGEAFITVRDQLLLNNRIGRQVNDFYYRYTLYAAEAFKAPAQKSWLTWRPAPQTTQVVGAPMIRLLARADLLAVEQGPVDVTLNWPDARHIVILAGGKSIEVQRAAFMADPGRWLRTLSAATDRYAPFRRLTFAALLVGFPGLLFLVVHGAIGRLVRLLGRAPGAAPWSAGGGCLVLGVLLFVPVLAGRAAPMEADALAAALGSGQWRSRVAALRQAEARGLDITGFAAYPDLLRSDRVVERYWLARALAHGRDGSAHNDLLTLIRDAHPNVVCQAYYALGRRGDRAAIAPILSQMIGSDHWYTQWYGYRALKELGWHQNRSPSAR</sequence>
<keyword evidence="1" id="KW-0472">Membrane</keyword>
<dbReference type="EMBL" id="JALJRB010000023">
    <property type="protein sequence ID" value="MCJ8502300.1"/>
    <property type="molecule type" value="Genomic_DNA"/>
</dbReference>
<feature type="transmembrane region" description="Helical" evidence="1">
    <location>
        <begin position="342"/>
        <end position="361"/>
    </location>
</feature>
<keyword evidence="1" id="KW-1133">Transmembrane helix</keyword>
<dbReference type="AlphaFoldDB" id="A0AA41R6U8"/>
<proteinExistence type="predicted"/>
<organism evidence="2 3">
    <name type="scientific">Desulfatitalea alkaliphila</name>
    <dbReference type="NCBI Taxonomy" id="2929485"/>
    <lineage>
        <taxon>Bacteria</taxon>
        <taxon>Pseudomonadati</taxon>
        <taxon>Thermodesulfobacteriota</taxon>
        <taxon>Desulfobacteria</taxon>
        <taxon>Desulfobacterales</taxon>
        <taxon>Desulfosarcinaceae</taxon>
        <taxon>Desulfatitalea</taxon>
    </lineage>
</organism>
<dbReference type="Proteomes" id="UP001165427">
    <property type="component" value="Unassembled WGS sequence"/>
</dbReference>
<dbReference type="RefSeq" id="WP_246912841.1">
    <property type="nucleotide sequence ID" value="NZ_JALJRB010000023.1"/>
</dbReference>